<dbReference type="PANTHER" id="PTHR43157">
    <property type="entry name" value="PHOSPHATIDYLINOSITOL-GLYCAN BIOSYNTHESIS CLASS F PROTEIN-RELATED"/>
    <property type="match status" value="1"/>
</dbReference>
<dbReference type="PRINTS" id="PR00081">
    <property type="entry name" value="GDHRDH"/>
</dbReference>
<dbReference type="InterPro" id="IPR036291">
    <property type="entry name" value="NAD(P)-bd_dom_sf"/>
</dbReference>
<dbReference type="Pfam" id="PF00106">
    <property type="entry name" value="adh_short"/>
    <property type="match status" value="1"/>
</dbReference>
<evidence type="ECO:0000313" key="2">
    <source>
        <dbReference type="EMBL" id="RHX89184.1"/>
    </source>
</evidence>
<dbReference type="SUPFAM" id="SSF51735">
    <property type="entry name" value="NAD(P)-binding Rossmann-fold domains"/>
    <property type="match status" value="1"/>
</dbReference>
<name>A0A396Z668_9LEPT</name>
<proteinExistence type="predicted"/>
<dbReference type="Proteomes" id="UP000265798">
    <property type="component" value="Unassembled WGS sequence"/>
</dbReference>
<evidence type="ECO:0000256" key="1">
    <source>
        <dbReference type="ARBA" id="ARBA00023002"/>
    </source>
</evidence>
<dbReference type="EMBL" id="QHCT01000004">
    <property type="protein sequence ID" value="RHX89184.1"/>
    <property type="molecule type" value="Genomic_DNA"/>
</dbReference>
<dbReference type="AlphaFoldDB" id="A0A396Z668"/>
<dbReference type="Gene3D" id="3.40.50.720">
    <property type="entry name" value="NAD(P)-binding Rossmann-like Domain"/>
    <property type="match status" value="1"/>
</dbReference>
<dbReference type="RefSeq" id="WP_118969348.1">
    <property type="nucleotide sequence ID" value="NZ_QHCT01000004.1"/>
</dbReference>
<dbReference type="PANTHER" id="PTHR43157:SF31">
    <property type="entry name" value="PHOSPHATIDYLINOSITOL-GLYCAN BIOSYNTHESIS CLASS F PROTEIN"/>
    <property type="match status" value="1"/>
</dbReference>
<protein>
    <submittedName>
        <fullName evidence="2">Short-chain dehydrogenase</fullName>
    </submittedName>
</protein>
<organism evidence="2 3">
    <name type="scientific">Leptospira stimsonii</name>
    <dbReference type="NCBI Taxonomy" id="2202203"/>
    <lineage>
        <taxon>Bacteria</taxon>
        <taxon>Pseudomonadati</taxon>
        <taxon>Spirochaetota</taxon>
        <taxon>Spirochaetia</taxon>
        <taxon>Leptospirales</taxon>
        <taxon>Leptospiraceae</taxon>
        <taxon>Leptospira</taxon>
    </lineage>
</organism>
<reference evidence="3" key="1">
    <citation type="submission" date="2018-05" db="EMBL/GenBank/DDBJ databases">
        <title>Leptospira yasudae sp. nov. and Leptospira stimsonii sp. nov., two pathogenic species of the genus Leptospira isolated from environmental sources.</title>
        <authorList>
            <person name="Casanovas-Massana A."/>
            <person name="Hamond C."/>
            <person name="Santos L.A."/>
            <person name="Hacker K.P."/>
            <person name="Balassiano I."/>
            <person name="Medeiros M.A."/>
            <person name="Reis M.G."/>
            <person name="Ko A.I."/>
            <person name="Wunder E.A."/>
        </authorList>
    </citation>
    <scope>NUCLEOTIDE SEQUENCE [LARGE SCALE GENOMIC DNA]</scope>
    <source>
        <strain evidence="3">Yale</strain>
    </source>
</reference>
<sequence>MKYAVITGGTEGIGKATVFGLASKGWAITMVVRNSDKAGKMIEEVQAKTGNKNVDFVLCDLSSLSQVAKVGKELSKKLPKIDALINNAGLISPVRTLSVDGFESNFAVNHLAHVLLTNLLLENLIAADQGRIIAVSSKLYKNAKPDVQDFQKEKSYSWMTAYSDSKLFNIFFIQELSEKLKGTKVTANALHPGVVSTELAREIKGPIGFIYSGIQKLFFLSPEKGAETSIYLADSPEVSGITGQYFDSKKRQNLTGPALNSSLKSKLLEETNRILSKTY</sequence>
<evidence type="ECO:0000313" key="3">
    <source>
        <dbReference type="Proteomes" id="UP000265798"/>
    </source>
</evidence>
<gene>
    <name evidence="2" type="ORF">DLM75_15150</name>
</gene>
<dbReference type="InterPro" id="IPR002347">
    <property type="entry name" value="SDR_fam"/>
</dbReference>
<accession>A0A396Z668</accession>
<dbReference type="OrthoDB" id="5786478at2"/>
<comment type="caution">
    <text evidence="2">The sequence shown here is derived from an EMBL/GenBank/DDBJ whole genome shotgun (WGS) entry which is preliminary data.</text>
</comment>
<keyword evidence="1" id="KW-0560">Oxidoreductase</keyword>
<dbReference type="GO" id="GO:0016491">
    <property type="term" value="F:oxidoreductase activity"/>
    <property type="evidence" value="ECO:0007669"/>
    <property type="project" value="UniProtKB-KW"/>
</dbReference>